<evidence type="ECO:0000313" key="2">
    <source>
        <dbReference type="EMBL" id="WVY99511.1"/>
    </source>
</evidence>
<evidence type="ECO:0000313" key="3">
    <source>
        <dbReference type="Proteomes" id="UP001374535"/>
    </source>
</evidence>
<dbReference type="NCBIfam" id="TIGR01571">
    <property type="entry name" value="A_thal_Cys_rich"/>
    <property type="match status" value="1"/>
</dbReference>
<accession>A0AAQ3MYV5</accession>
<reference evidence="2 3" key="1">
    <citation type="journal article" date="2023" name="Life. Sci Alliance">
        <title>Evolutionary insights into 3D genome organization and epigenetic landscape of Vigna mungo.</title>
        <authorList>
            <person name="Junaid A."/>
            <person name="Singh B."/>
            <person name="Bhatia S."/>
        </authorList>
    </citation>
    <scope>NUCLEOTIDE SEQUENCE [LARGE SCALE GENOMIC DNA]</scope>
    <source>
        <strain evidence="2">Urdbean</strain>
    </source>
</reference>
<sequence length="270" mass="29880">MGDRTQSQYVKLKKDQVPLEDITPGELNQPIEVPQKAAKWSGVVCVCIFRDGEVECEIGRGDQLAVHKCMECGQPLPESYTPPADEAWMTGIFGCAEDRENCLTGLFCPCVLFGRNVESLHEETPWTGPCVCHAIFIEGGIALASATAIFNGYIDPGTSFLILEGLFFTWWMCGIYTGQVRQNLQKKYHLKNSPCDPCCVHCCMHWCALCQEHREMKGRLSENALSGTTIVSAPPIQEMKSSDNKDNPETSSSSSSDKNHEHTGLELQVV</sequence>
<feature type="region of interest" description="Disordered" evidence="1">
    <location>
        <begin position="233"/>
        <end position="270"/>
    </location>
</feature>
<dbReference type="Proteomes" id="UP001374535">
    <property type="component" value="Chromosome 8"/>
</dbReference>
<dbReference type="EMBL" id="CP144693">
    <property type="protein sequence ID" value="WVY99511.1"/>
    <property type="molecule type" value="Genomic_DNA"/>
</dbReference>
<organism evidence="2 3">
    <name type="scientific">Vigna mungo</name>
    <name type="common">Black gram</name>
    <name type="synonym">Phaseolus mungo</name>
    <dbReference type="NCBI Taxonomy" id="3915"/>
    <lineage>
        <taxon>Eukaryota</taxon>
        <taxon>Viridiplantae</taxon>
        <taxon>Streptophyta</taxon>
        <taxon>Embryophyta</taxon>
        <taxon>Tracheophyta</taxon>
        <taxon>Spermatophyta</taxon>
        <taxon>Magnoliopsida</taxon>
        <taxon>eudicotyledons</taxon>
        <taxon>Gunneridae</taxon>
        <taxon>Pentapetalae</taxon>
        <taxon>rosids</taxon>
        <taxon>fabids</taxon>
        <taxon>Fabales</taxon>
        <taxon>Fabaceae</taxon>
        <taxon>Papilionoideae</taxon>
        <taxon>50 kb inversion clade</taxon>
        <taxon>NPAAA clade</taxon>
        <taxon>indigoferoid/millettioid clade</taxon>
        <taxon>Phaseoleae</taxon>
        <taxon>Vigna</taxon>
    </lineage>
</organism>
<keyword evidence="3" id="KW-1185">Reference proteome</keyword>
<dbReference type="PANTHER" id="PTHR15907">
    <property type="entry name" value="DUF614 FAMILY PROTEIN-RELATED"/>
    <property type="match status" value="1"/>
</dbReference>
<evidence type="ECO:0008006" key="4">
    <source>
        <dbReference type="Google" id="ProtNLM"/>
    </source>
</evidence>
<evidence type="ECO:0000256" key="1">
    <source>
        <dbReference type="SAM" id="MobiDB-lite"/>
    </source>
</evidence>
<name>A0AAQ3MYV5_VIGMU</name>
<dbReference type="Pfam" id="PF04749">
    <property type="entry name" value="PLAC8"/>
    <property type="match status" value="1"/>
</dbReference>
<protein>
    <recommendedName>
        <fullName evidence="4">Cell number regulator 6</fullName>
    </recommendedName>
</protein>
<dbReference type="InterPro" id="IPR006461">
    <property type="entry name" value="PLAC_motif_containing"/>
</dbReference>
<proteinExistence type="predicted"/>
<gene>
    <name evidence="2" type="ORF">V8G54_025581</name>
</gene>
<dbReference type="AlphaFoldDB" id="A0AAQ3MYV5"/>